<organism evidence="8 9">
    <name type="scientific">Shimia marina</name>
    <dbReference type="NCBI Taxonomy" id="321267"/>
    <lineage>
        <taxon>Bacteria</taxon>
        <taxon>Pseudomonadati</taxon>
        <taxon>Pseudomonadota</taxon>
        <taxon>Alphaproteobacteria</taxon>
        <taxon>Rhodobacterales</taxon>
        <taxon>Roseobacteraceae</taxon>
    </lineage>
</organism>
<evidence type="ECO:0000259" key="7">
    <source>
        <dbReference type="PROSITE" id="PS50240"/>
    </source>
</evidence>
<comment type="similarity">
    <text evidence="1 6">Belongs to the peptidase S1B family.</text>
</comment>
<keyword evidence="4 6" id="KW-0378">Hydrolase</keyword>
<dbReference type="EMBL" id="CYPW01000006">
    <property type="protein sequence ID" value="CUH51213.1"/>
    <property type="molecule type" value="Genomic_DNA"/>
</dbReference>
<gene>
    <name evidence="8" type="ORF">SHM7688_00647</name>
</gene>
<dbReference type="PROSITE" id="PS50240">
    <property type="entry name" value="TRYPSIN_DOM"/>
    <property type="match status" value="1"/>
</dbReference>
<sequence length="272" mass="29433">MRVLGCLFSVILSVITQPLAAEERLQPLLRRGDLLGWEAIGRLDAAGAGFCTAALIAPDQVLTAAHCVFDANGRLLPADQIMFRAGYVEGQSLTERQVNRIVVDAGYQDSADGKISTKMIPHDVALLRLASPISSSEADPFAIHVDPQEGEKVSVLSYGRGRSEHLSWQRDCSILERGWGMLTFDCNVTFGSSGAPVFVRYGNRVRILSVVSATGDNPEGQKVSFGMELPEVVAELKRRMRVGDRPVAQAPAGVKRIQIGTRSTSGAKFVRP</sequence>
<dbReference type="PANTHER" id="PTHR15462">
    <property type="entry name" value="SERINE PROTEASE"/>
    <property type="match status" value="1"/>
</dbReference>
<evidence type="ECO:0000256" key="1">
    <source>
        <dbReference type="ARBA" id="ARBA00008764"/>
    </source>
</evidence>
<evidence type="ECO:0000313" key="9">
    <source>
        <dbReference type="Proteomes" id="UP000054823"/>
    </source>
</evidence>
<evidence type="ECO:0000256" key="5">
    <source>
        <dbReference type="ARBA" id="ARBA00022825"/>
    </source>
</evidence>
<dbReference type="InterPro" id="IPR009003">
    <property type="entry name" value="Peptidase_S1_PA"/>
</dbReference>
<dbReference type="AlphaFoldDB" id="A0A0P1EL41"/>
<keyword evidence="5 6" id="KW-0720">Serine protease</keyword>
<dbReference type="InterPro" id="IPR008256">
    <property type="entry name" value="Peptidase_S1B"/>
</dbReference>
<dbReference type="PANTHER" id="PTHR15462:SF8">
    <property type="entry name" value="SERINE PROTEASE"/>
    <property type="match status" value="1"/>
</dbReference>
<dbReference type="InterPro" id="IPR001254">
    <property type="entry name" value="Trypsin_dom"/>
</dbReference>
<evidence type="ECO:0000256" key="2">
    <source>
        <dbReference type="ARBA" id="ARBA00022670"/>
    </source>
</evidence>
<evidence type="ECO:0000256" key="3">
    <source>
        <dbReference type="ARBA" id="ARBA00022729"/>
    </source>
</evidence>
<dbReference type="EC" id="3.4.21.-" evidence="6"/>
<name>A0A0P1EL41_9RHOB</name>
<protein>
    <recommendedName>
        <fullName evidence="6">Serine protease</fullName>
        <ecNumber evidence="6">3.4.21.-</ecNumber>
    </recommendedName>
</protein>
<dbReference type="RefSeq" id="WP_058238551.1">
    <property type="nucleotide sequence ID" value="NZ_CYPW01000006.1"/>
</dbReference>
<proteinExistence type="inferred from homology"/>
<keyword evidence="3" id="KW-0732">Signal</keyword>
<dbReference type="GO" id="GO:0006508">
    <property type="term" value="P:proteolysis"/>
    <property type="evidence" value="ECO:0007669"/>
    <property type="project" value="UniProtKB-KW"/>
</dbReference>
<keyword evidence="2 6" id="KW-0645">Protease</keyword>
<evidence type="ECO:0000256" key="4">
    <source>
        <dbReference type="ARBA" id="ARBA00022801"/>
    </source>
</evidence>
<dbReference type="OrthoDB" id="267336at2"/>
<dbReference type="GO" id="GO:0004252">
    <property type="term" value="F:serine-type endopeptidase activity"/>
    <property type="evidence" value="ECO:0007669"/>
    <property type="project" value="InterPro"/>
</dbReference>
<dbReference type="SUPFAM" id="SSF50494">
    <property type="entry name" value="Trypsin-like serine proteases"/>
    <property type="match status" value="1"/>
</dbReference>
<dbReference type="Pfam" id="PF13365">
    <property type="entry name" value="Trypsin_2"/>
    <property type="match status" value="1"/>
</dbReference>
<dbReference type="InterPro" id="IPR018114">
    <property type="entry name" value="TRYPSIN_HIS"/>
</dbReference>
<dbReference type="Gene3D" id="2.40.10.10">
    <property type="entry name" value="Trypsin-like serine proteases"/>
    <property type="match status" value="2"/>
</dbReference>
<accession>A0A0P1EL41</accession>
<keyword evidence="9" id="KW-1185">Reference proteome</keyword>
<dbReference type="Proteomes" id="UP000054823">
    <property type="component" value="Unassembled WGS sequence"/>
</dbReference>
<dbReference type="InterPro" id="IPR043504">
    <property type="entry name" value="Peptidase_S1_PA_chymotrypsin"/>
</dbReference>
<dbReference type="InterPro" id="IPR050966">
    <property type="entry name" value="Glutamyl_endopeptidase"/>
</dbReference>
<evidence type="ECO:0000313" key="8">
    <source>
        <dbReference type="EMBL" id="CUH51213.1"/>
    </source>
</evidence>
<evidence type="ECO:0000256" key="6">
    <source>
        <dbReference type="RuleBase" id="RU004296"/>
    </source>
</evidence>
<reference evidence="8 9" key="1">
    <citation type="submission" date="2015-09" db="EMBL/GenBank/DDBJ databases">
        <authorList>
            <consortium name="Swine Surveillance"/>
        </authorList>
    </citation>
    <scope>NUCLEOTIDE SEQUENCE [LARGE SCALE GENOMIC DNA]</scope>
    <source>
        <strain evidence="8 9">CECT 7688</strain>
    </source>
</reference>
<feature type="domain" description="Peptidase S1" evidence="7">
    <location>
        <begin position="37"/>
        <end position="241"/>
    </location>
</feature>
<dbReference type="STRING" id="321267.SHM7688_00647"/>
<dbReference type="PRINTS" id="PR00839">
    <property type="entry name" value="V8PROTEASE"/>
</dbReference>
<dbReference type="PROSITE" id="PS00134">
    <property type="entry name" value="TRYPSIN_HIS"/>
    <property type="match status" value="1"/>
</dbReference>